<proteinExistence type="inferred from homology"/>
<dbReference type="PANTHER" id="PTHR30469:SF12">
    <property type="entry name" value="MULTIDRUG RESISTANCE PROTEIN MDTA"/>
    <property type="match status" value="1"/>
</dbReference>
<dbReference type="InterPro" id="IPR058627">
    <property type="entry name" value="MdtA-like_C"/>
</dbReference>
<feature type="coiled-coil region" evidence="4">
    <location>
        <begin position="161"/>
        <end position="188"/>
    </location>
</feature>
<dbReference type="InterPro" id="IPR058625">
    <property type="entry name" value="MdtA-like_BSH"/>
</dbReference>
<comment type="subcellular location">
    <subcellularLocation>
        <location evidence="1">Cell envelope</location>
    </subcellularLocation>
</comment>
<dbReference type="Gene3D" id="1.10.287.470">
    <property type="entry name" value="Helix hairpin bin"/>
    <property type="match status" value="1"/>
</dbReference>
<dbReference type="GO" id="GO:1990281">
    <property type="term" value="C:efflux pump complex"/>
    <property type="evidence" value="ECO:0007669"/>
    <property type="project" value="TreeGrafter"/>
</dbReference>
<evidence type="ECO:0000256" key="1">
    <source>
        <dbReference type="ARBA" id="ARBA00004196"/>
    </source>
</evidence>
<evidence type="ECO:0000256" key="3">
    <source>
        <dbReference type="ARBA" id="ARBA00022448"/>
    </source>
</evidence>
<dbReference type="Proteomes" id="UP000095672">
    <property type="component" value="Chromosome"/>
</dbReference>
<evidence type="ECO:0000256" key="4">
    <source>
        <dbReference type="SAM" id="Coils"/>
    </source>
</evidence>
<dbReference type="InterPro" id="IPR006143">
    <property type="entry name" value="RND_pump_MFP"/>
</dbReference>
<feature type="domain" description="Multidrug resistance protein MdtA-like C-terminal permuted SH3" evidence="7">
    <location>
        <begin position="321"/>
        <end position="376"/>
    </location>
</feature>
<organism evidence="8 9">
    <name type="scientific">Microbulbifer aggregans</name>
    <dbReference type="NCBI Taxonomy" id="1769779"/>
    <lineage>
        <taxon>Bacteria</taxon>
        <taxon>Pseudomonadati</taxon>
        <taxon>Pseudomonadota</taxon>
        <taxon>Gammaproteobacteria</taxon>
        <taxon>Cellvibrionales</taxon>
        <taxon>Microbulbiferaceae</taxon>
        <taxon>Microbulbifer</taxon>
    </lineage>
</organism>
<dbReference type="Gene3D" id="2.40.30.170">
    <property type="match status" value="1"/>
</dbReference>
<reference evidence="9" key="1">
    <citation type="submission" date="2016-01" db="EMBL/GenBank/DDBJ databases">
        <title>Complete genome sequence of Microbulbifer sp. CCB-MM1, a halophile isolated from Matang Mangrove Forest, Perak.</title>
        <authorList>
            <person name="Moh T.H."/>
            <person name="Dinesh B."/>
            <person name="Lau N.-S."/>
            <person name="Go F."/>
            <person name="Alexander Chong S.-C."/>
        </authorList>
    </citation>
    <scope>NUCLEOTIDE SEQUENCE [LARGE SCALE GENOMIC DNA]</scope>
    <source>
        <strain evidence="9">CCB-MM1</strain>
    </source>
</reference>
<evidence type="ECO:0000259" key="6">
    <source>
        <dbReference type="Pfam" id="PF25917"/>
    </source>
</evidence>
<evidence type="ECO:0000256" key="5">
    <source>
        <dbReference type="SAM" id="SignalP"/>
    </source>
</evidence>
<dbReference type="SUPFAM" id="SSF111369">
    <property type="entry name" value="HlyD-like secretion proteins"/>
    <property type="match status" value="1"/>
</dbReference>
<dbReference type="Gene3D" id="2.40.420.20">
    <property type="match status" value="1"/>
</dbReference>
<evidence type="ECO:0000313" key="9">
    <source>
        <dbReference type="Proteomes" id="UP000095672"/>
    </source>
</evidence>
<gene>
    <name evidence="8" type="primary">mdtA_3</name>
    <name evidence="8" type="ORF">AUP74_02158</name>
</gene>
<dbReference type="Pfam" id="PF25917">
    <property type="entry name" value="BSH_RND"/>
    <property type="match status" value="1"/>
</dbReference>
<dbReference type="PATRIC" id="fig|1769779.3.peg.2156"/>
<name>A0A1C9W8U7_9GAMM</name>
<evidence type="ECO:0000313" key="8">
    <source>
        <dbReference type="EMBL" id="AOS97574.1"/>
    </source>
</evidence>
<evidence type="ECO:0000256" key="2">
    <source>
        <dbReference type="ARBA" id="ARBA00009477"/>
    </source>
</evidence>
<sequence length="394" mass="42834" precursor="true">MRAMKNKYLKAAAPVMVLALGFATVQFMSAAKPAPEKKEEEQRRVSLLYAEAREDSVHLAVTTQGEVRPHTEIDLTPQVAGRIVSISESFAEGAGFEAGETLIQLDDADYRLALAQAEAGVAQAEVLLLQAKAAADVKRKQWLSINPNKQPTPLQVNQPQVDEAEARLRSARAELADAKLDLARTQIKLPFRGRVIGRDVGVGQYVTANTPLGRVFATDRVEVRLPLTDSQLQELDLPMGFVSTAENPGPTVTLSAQVGRELRDWQGRIVRTQAAVDQQTRLIYAVAEVQDPYGKGASDGVPLAVGLFVTAQAEGVQEHRALVLPRNALRNADKVYVINEEDRLDIRTVEVLSTSEHRVVVASGVSDGERVVTSTIANPVDGMEVQPITQLAQK</sequence>
<dbReference type="GO" id="GO:0015562">
    <property type="term" value="F:efflux transmembrane transporter activity"/>
    <property type="evidence" value="ECO:0007669"/>
    <property type="project" value="TreeGrafter"/>
</dbReference>
<dbReference type="NCBIfam" id="TIGR01730">
    <property type="entry name" value="RND_mfp"/>
    <property type="match status" value="1"/>
</dbReference>
<keyword evidence="5" id="KW-0732">Signal</keyword>
<comment type="similarity">
    <text evidence="2">Belongs to the membrane fusion protein (MFP) (TC 8.A.1) family.</text>
</comment>
<dbReference type="Pfam" id="PF25967">
    <property type="entry name" value="RND-MFP_C"/>
    <property type="match status" value="1"/>
</dbReference>
<dbReference type="KEGG" id="micc:AUP74_02158"/>
<feature type="signal peptide" evidence="5">
    <location>
        <begin position="1"/>
        <end position="30"/>
    </location>
</feature>
<feature type="domain" description="Multidrug resistance protein MdtA-like barrel-sandwich hybrid" evidence="6">
    <location>
        <begin position="73"/>
        <end position="214"/>
    </location>
</feature>
<evidence type="ECO:0000259" key="7">
    <source>
        <dbReference type="Pfam" id="PF25967"/>
    </source>
</evidence>
<dbReference type="PANTHER" id="PTHR30469">
    <property type="entry name" value="MULTIDRUG RESISTANCE PROTEIN MDTA"/>
    <property type="match status" value="1"/>
</dbReference>
<keyword evidence="3" id="KW-0813">Transport</keyword>
<keyword evidence="9" id="KW-1185">Reference proteome</keyword>
<dbReference type="AlphaFoldDB" id="A0A1C9W8U7"/>
<keyword evidence="4" id="KW-0175">Coiled coil</keyword>
<dbReference type="EMBL" id="CP014143">
    <property type="protein sequence ID" value="AOS97574.1"/>
    <property type="molecule type" value="Genomic_DNA"/>
</dbReference>
<dbReference type="Gene3D" id="2.40.50.100">
    <property type="match status" value="1"/>
</dbReference>
<protein>
    <submittedName>
        <fullName evidence="8">Multidrug resistance protein MdtA</fullName>
    </submittedName>
</protein>
<accession>A0A1C9W8U7</accession>
<dbReference type="STRING" id="1769779.AUP74_02158"/>
<feature type="chain" id="PRO_5008895573" evidence="5">
    <location>
        <begin position="31"/>
        <end position="394"/>
    </location>
</feature>